<dbReference type="Proteomes" id="UP000427906">
    <property type="component" value="Chromosome"/>
</dbReference>
<dbReference type="KEGG" id="dalk:DSCA_53130"/>
<evidence type="ECO:0000313" key="2">
    <source>
        <dbReference type="Proteomes" id="UP000427906"/>
    </source>
</evidence>
<keyword evidence="2" id="KW-1185">Reference proteome</keyword>
<name>A0A5K7YTK2_9BACT</name>
<dbReference type="OrthoDB" id="4119964at2"/>
<evidence type="ECO:0008006" key="3">
    <source>
        <dbReference type="Google" id="ProtNLM"/>
    </source>
</evidence>
<dbReference type="AlphaFoldDB" id="A0A5K7YTK2"/>
<dbReference type="EMBL" id="AP021874">
    <property type="protein sequence ID" value="BBO71383.1"/>
    <property type="molecule type" value="Genomic_DNA"/>
</dbReference>
<sequence>MYQRTLFKYIPFNSPELGDSSSVQGKRKNDFEKGEIWYPRADKLNDPFECSPYFQNFDYNEEQIEEAVESLSDSELNSIESVIGKYKKNDLIKILKTPNVFNHNSFERVTDIGKNLVVENVYKYIHQIIFVEYFKLNFSNSLLKTGVLSMTGDPFNLLMWAHYGGNSSGICIEFERNPENILGKRSTRRVKYVKNRPTIKFQKRKNYAKQIIYTKSNIWRYEKEWRTCQPEGDKSYPFPGKVLRILFGLNCNEKTIELTKKIFGKNVVYENIIIGDDFSIQSDNGIHHSISQVELSW</sequence>
<dbReference type="InterPro" id="IPR021352">
    <property type="entry name" value="DUF2971"/>
</dbReference>
<protein>
    <recommendedName>
        <fullName evidence="3">DUF2971 domain-containing protein</fullName>
    </recommendedName>
</protein>
<dbReference type="Pfam" id="PF11185">
    <property type="entry name" value="DUF2971"/>
    <property type="match status" value="1"/>
</dbReference>
<organism evidence="1 2">
    <name type="scientific">Desulfosarcina alkanivorans</name>
    <dbReference type="NCBI Taxonomy" id="571177"/>
    <lineage>
        <taxon>Bacteria</taxon>
        <taxon>Pseudomonadati</taxon>
        <taxon>Thermodesulfobacteriota</taxon>
        <taxon>Desulfobacteria</taxon>
        <taxon>Desulfobacterales</taxon>
        <taxon>Desulfosarcinaceae</taxon>
        <taxon>Desulfosarcina</taxon>
    </lineage>
</organism>
<reference evidence="1 2" key="1">
    <citation type="submission" date="2019-11" db="EMBL/GenBank/DDBJ databases">
        <title>Comparative genomics of hydrocarbon-degrading Desulfosarcina strains.</title>
        <authorList>
            <person name="Watanabe M."/>
            <person name="Kojima H."/>
            <person name="Fukui M."/>
        </authorList>
    </citation>
    <scope>NUCLEOTIDE SEQUENCE [LARGE SCALE GENOMIC DNA]</scope>
    <source>
        <strain evidence="1 2">PL12</strain>
    </source>
</reference>
<accession>A0A5K7YTK2</accession>
<gene>
    <name evidence="1" type="ORF">DSCA_53130</name>
</gene>
<dbReference type="RefSeq" id="WP_155319235.1">
    <property type="nucleotide sequence ID" value="NZ_AP021874.1"/>
</dbReference>
<evidence type="ECO:0000313" key="1">
    <source>
        <dbReference type="EMBL" id="BBO71383.1"/>
    </source>
</evidence>
<proteinExistence type="predicted"/>